<dbReference type="Pfam" id="PF00072">
    <property type="entry name" value="Response_reg"/>
    <property type="match status" value="1"/>
</dbReference>
<dbReference type="PROSITE" id="PS50110">
    <property type="entry name" value="RESPONSE_REGULATORY"/>
    <property type="match status" value="1"/>
</dbReference>
<evidence type="ECO:0000313" key="8">
    <source>
        <dbReference type="Proteomes" id="UP001057877"/>
    </source>
</evidence>
<dbReference type="PANTHER" id="PTHR43280">
    <property type="entry name" value="ARAC-FAMILY TRANSCRIPTIONAL REGULATOR"/>
    <property type="match status" value="1"/>
</dbReference>
<keyword evidence="1" id="KW-0805">Transcription regulation</keyword>
<keyword evidence="8" id="KW-1185">Reference proteome</keyword>
<evidence type="ECO:0000259" key="6">
    <source>
        <dbReference type="PROSITE" id="PS50110"/>
    </source>
</evidence>
<dbReference type="EMBL" id="CP091430">
    <property type="protein sequence ID" value="UVI31781.1"/>
    <property type="molecule type" value="Genomic_DNA"/>
</dbReference>
<dbReference type="InterPro" id="IPR011006">
    <property type="entry name" value="CheY-like_superfamily"/>
</dbReference>
<dbReference type="InterPro" id="IPR018060">
    <property type="entry name" value="HTH_AraC"/>
</dbReference>
<dbReference type="Proteomes" id="UP001057877">
    <property type="component" value="Chromosome"/>
</dbReference>
<proteinExistence type="predicted"/>
<dbReference type="PROSITE" id="PS00041">
    <property type="entry name" value="HTH_ARAC_FAMILY_1"/>
    <property type="match status" value="1"/>
</dbReference>
<dbReference type="SUPFAM" id="SSF52172">
    <property type="entry name" value="CheY-like"/>
    <property type="match status" value="1"/>
</dbReference>
<evidence type="ECO:0000256" key="4">
    <source>
        <dbReference type="PROSITE-ProRule" id="PRU00169"/>
    </source>
</evidence>
<feature type="domain" description="HTH araC/xylS-type" evidence="5">
    <location>
        <begin position="403"/>
        <end position="501"/>
    </location>
</feature>
<dbReference type="PANTHER" id="PTHR43280:SF28">
    <property type="entry name" value="HTH-TYPE TRANSCRIPTIONAL ACTIVATOR RHAS"/>
    <property type="match status" value="1"/>
</dbReference>
<dbReference type="CDD" id="cd17536">
    <property type="entry name" value="REC_YesN-like"/>
    <property type="match status" value="1"/>
</dbReference>
<dbReference type="InterPro" id="IPR018062">
    <property type="entry name" value="HTH_AraC-typ_CS"/>
</dbReference>
<evidence type="ECO:0000259" key="5">
    <source>
        <dbReference type="PROSITE" id="PS01124"/>
    </source>
</evidence>
<dbReference type="InterPro" id="IPR009057">
    <property type="entry name" value="Homeodomain-like_sf"/>
</dbReference>
<sequence>MIIFLVEDEPWALAELTSLFKVYEPKHQVYAFGNGEDALEAAGKIRPQLVLTDINMPGIDGLELISRLNGIDPSIKGVILSVHEEFAYAQKGVQIGVIDYLLKPAKKDALYKTIDKAIENIEKDTRQKMDQVNWSIAQMLLTSYTVENEISASIFNSKFVMALLYMESGSNCRSWRDTPATNGSIQRHFSFGDIGEQDIHCFDVDPKRKLVLVPFGGENDGRRIESGIAALCQELDRHLLKFHAAYAFKKEREGLDKPYAVLAKRIEDNRKLGVSTISPPDAQPADADVSGVWNKVRVLETLIKNGEMAKGKETIRNILNDLRMKEITVRQLTLFIHDLFYSLKYNLQAFHIGEANMNHLQEDLKMAGEIEGYDELAEWLNEKVWHLFGAAEQKDMKPKCLVPIIIRWIHTHYSSDISLQQFAADNHVSLGYLSRLFKEQTGFTFSEFLIRYRIEKAKQLLSAGVERLTDVSRLVGYEDPRHFSQLFKKIVGEPPISYSKRSK</sequence>
<evidence type="ECO:0000313" key="7">
    <source>
        <dbReference type="EMBL" id="UVI31781.1"/>
    </source>
</evidence>
<protein>
    <submittedName>
        <fullName evidence="7">Response regulator</fullName>
    </submittedName>
</protein>
<dbReference type="Pfam" id="PF12833">
    <property type="entry name" value="HTH_18"/>
    <property type="match status" value="1"/>
</dbReference>
<feature type="domain" description="Response regulatory" evidence="6">
    <location>
        <begin position="2"/>
        <end position="118"/>
    </location>
</feature>
<dbReference type="Gene3D" id="3.40.50.2300">
    <property type="match status" value="1"/>
</dbReference>
<dbReference type="PROSITE" id="PS01124">
    <property type="entry name" value="HTH_ARAC_FAMILY_2"/>
    <property type="match status" value="1"/>
</dbReference>
<evidence type="ECO:0000256" key="2">
    <source>
        <dbReference type="ARBA" id="ARBA00023125"/>
    </source>
</evidence>
<dbReference type="RefSeq" id="WP_258387843.1">
    <property type="nucleotide sequence ID" value="NZ_CP091430.1"/>
</dbReference>
<gene>
    <name evidence="7" type="ORF">L1F29_08185</name>
</gene>
<keyword evidence="3" id="KW-0804">Transcription</keyword>
<dbReference type="SMART" id="SM00448">
    <property type="entry name" value="REC"/>
    <property type="match status" value="1"/>
</dbReference>
<feature type="modified residue" description="4-aspartylphosphate" evidence="4">
    <location>
        <position position="53"/>
    </location>
</feature>
<organism evidence="7 8">
    <name type="scientific">Paenibacillus spongiae</name>
    <dbReference type="NCBI Taxonomy" id="2909671"/>
    <lineage>
        <taxon>Bacteria</taxon>
        <taxon>Bacillati</taxon>
        <taxon>Bacillota</taxon>
        <taxon>Bacilli</taxon>
        <taxon>Bacillales</taxon>
        <taxon>Paenibacillaceae</taxon>
        <taxon>Paenibacillus</taxon>
    </lineage>
</organism>
<evidence type="ECO:0000256" key="1">
    <source>
        <dbReference type="ARBA" id="ARBA00023015"/>
    </source>
</evidence>
<dbReference type="InterPro" id="IPR001789">
    <property type="entry name" value="Sig_transdc_resp-reg_receiver"/>
</dbReference>
<reference evidence="7" key="1">
    <citation type="submission" date="2022-01" db="EMBL/GenBank/DDBJ databases">
        <title>Paenibacillus spongiae sp. nov., isolated from marine sponge.</title>
        <authorList>
            <person name="Li Z."/>
            <person name="Zhang M."/>
        </authorList>
    </citation>
    <scope>NUCLEOTIDE SEQUENCE</scope>
    <source>
        <strain evidence="7">PHS-Z3</strain>
    </source>
</reference>
<dbReference type="SMART" id="SM00342">
    <property type="entry name" value="HTH_ARAC"/>
    <property type="match status" value="1"/>
</dbReference>
<keyword evidence="4" id="KW-0597">Phosphoprotein</keyword>
<dbReference type="SUPFAM" id="SSF46689">
    <property type="entry name" value="Homeodomain-like"/>
    <property type="match status" value="2"/>
</dbReference>
<name>A0ABY5SCV3_9BACL</name>
<accession>A0ABY5SCV3</accession>
<keyword evidence="2" id="KW-0238">DNA-binding</keyword>
<dbReference type="Gene3D" id="1.10.10.60">
    <property type="entry name" value="Homeodomain-like"/>
    <property type="match status" value="2"/>
</dbReference>
<evidence type="ECO:0000256" key="3">
    <source>
        <dbReference type="ARBA" id="ARBA00023163"/>
    </source>
</evidence>